<protein>
    <submittedName>
        <fullName evidence="1">Ulp1 protease family carboxy-terminal domain protein</fullName>
    </submittedName>
</protein>
<keyword evidence="2" id="KW-1185">Reference proteome</keyword>
<reference evidence="1 2" key="1">
    <citation type="journal article" date="2018" name="Front. Plant Sci.">
        <title>Red Clover (Trifolium pratense) and Zigzag Clover (T. medium) - A Picture of Genomic Similarities and Differences.</title>
        <authorList>
            <person name="Dluhosova J."/>
            <person name="Istvanek J."/>
            <person name="Nedelnik J."/>
            <person name="Repkova J."/>
        </authorList>
    </citation>
    <scope>NUCLEOTIDE SEQUENCE [LARGE SCALE GENOMIC DNA]</scope>
    <source>
        <strain evidence="2">cv. 10/8</strain>
        <tissue evidence="1">Leaf</tissue>
    </source>
</reference>
<sequence>MEAKFEEKFAQERKMMQDSLMETLRSMDLSQTSETNNKVIEPEAQNDKLVVTGSAKGSCSAAPVPESQNDKLVVIGSTKVSCSPAPVPEVQSDMDDVQKLLMIVLKMGDDYLD</sequence>
<proteinExistence type="predicted"/>
<evidence type="ECO:0000313" key="1">
    <source>
        <dbReference type="EMBL" id="MCI22555.1"/>
    </source>
</evidence>
<name>A0A392QGY3_9FABA</name>
<dbReference type="AlphaFoldDB" id="A0A392QGY3"/>
<feature type="non-terminal residue" evidence="1">
    <location>
        <position position="113"/>
    </location>
</feature>
<dbReference type="EMBL" id="LXQA010131124">
    <property type="protein sequence ID" value="MCI22555.1"/>
    <property type="molecule type" value="Genomic_DNA"/>
</dbReference>
<keyword evidence="1" id="KW-0645">Protease</keyword>
<organism evidence="1 2">
    <name type="scientific">Trifolium medium</name>
    <dbReference type="NCBI Taxonomy" id="97028"/>
    <lineage>
        <taxon>Eukaryota</taxon>
        <taxon>Viridiplantae</taxon>
        <taxon>Streptophyta</taxon>
        <taxon>Embryophyta</taxon>
        <taxon>Tracheophyta</taxon>
        <taxon>Spermatophyta</taxon>
        <taxon>Magnoliopsida</taxon>
        <taxon>eudicotyledons</taxon>
        <taxon>Gunneridae</taxon>
        <taxon>Pentapetalae</taxon>
        <taxon>rosids</taxon>
        <taxon>fabids</taxon>
        <taxon>Fabales</taxon>
        <taxon>Fabaceae</taxon>
        <taxon>Papilionoideae</taxon>
        <taxon>50 kb inversion clade</taxon>
        <taxon>NPAAA clade</taxon>
        <taxon>Hologalegina</taxon>
        <taxon>IRL clade</taxon>
        <taxon>Trifolieae</taxon>
        <taxon>Trifolium</taxon>
    </lineage>
</organism>
<dbReference type="GO" id="GO:0008233">
    <property type="term" value="F:peptidase activity"/>
    <property type="evidence" value="ECO:0007669"/>
    <property type="project" value="UniProtKB-KW"/>
</dbReference>
<accession>A0A392QGY3</accession>
<keyword evidence="1" id="KW-0378">Hydrolase</keyword>
<evidence type="ECO:0000313" key="2">
    <source>
        <dbReference type="Proteomes" id="UP000265520"/>
    </source>
</evidence>
<comment type="caution">
    <text evidence="1">The sequence shown here is derived from an EMBL/GenBank/DDBJ whole genome shotgun (WGS) entry which is preliminary data.</text>
</comment>
<dbReference type="GO" id="GO:0006508">
    <property type="term" value="P:proteolysis"/>
    <property type="evidence" value="ECO:0007669"/>
    <property type="project" value="UniProtKB-KW"/>
</dbReference>
<dbReference type="Proteomes" id="UP000265520">
    <property type="component" value="Unassembled WGS sequence"/>
</dbReference>